<dbReference type="PANTHER" id="PTHR33116:SF80">
    <property type="entry name" value="REVERSE TRANSCRIPTASE ZINC-BINDING DOMAIN-CONTAINING PROTEIN"/>
    <property type="match status" value="1"/>
</dbReference>
<dbReference type="PROSITE" id="PS50878">
    <property type="entry name" value="RT_POL"/>
    <property type="match status" value="1"/>
</dbReference>
<reference evidence="2 3" key="1">
    <citation type="submission" date="2020-09" db="EMBL/GenBank/DDBJ databases">
        <authorList>
            <person name="Ashkenazy H."/>
        </authorList>
    </citation>
    <scope>NUCLEOTIDE SEQUENCE [LARGE SCALE GENOMIC DNA]</scope>
    <source>
        <strain evidence="3">cv. Cdm-0</strain>
    </source>
</reference>
<protein>
    <submittedName>
        <fullName evidence="2">(thale cress) hypothetical protein</fullName>
    </submittedName>
</protein>
<gene>
    <name evidence="2" type="ORF">AT9943_LOCUS16169</name>
</gene>
<name>A0A7G2F135_ARATH</name>
<organism evidence="2 3">
    <name type="scientific">Arabidopsis thaliana</name>
    <name type="common">Mouse-ear cress</name>
    <dbReference type="NCBI Taxonomy" id="3702"/>
    <lineage>
        <taxon>Eukaryota</taxon>
        <taxon>Viridiplantae</taxon>
        <taxon>Streptophyta</taxon>
        <taxon>Embryophyta</taxon>
        <taxon>Tracheophyta</taxon>
        <taxon>Spermatophyta</taxon>
        <taxon>Magnoliopsida</taxon>
        <taxon>eudicotyledons</taxon>
        <taxon>Gunneridae</taxon>
        <taxon>Pentapetalae</taxon>
        <taxon>rosids</taxon>
        <taxon>malvids</taxon>
        <taxon>Brassicales</taxon>
        <taxon>Brassicaceae</taxon>
        <taxon>Camelineae</taxon>
        <taxon>Arabidopsis</taxon>
    </lineage>
</organism>
<evidence type="ECO:0000313" key="2">
    <source>
        <dbReference type="EMBL" id="CAD5328526.1"/>
    </source>
</evidence>
<dbReference type="Proteomes" id="UP000516314">
    <property type="component" value="Chromosome 4"/>
</dbReference>
<dbReference type="SUPFAM" id="SSF56672">
    <property type="entry name" value="DNA/RNA polymerases"/>
    <property type="match status" value="1"/>
</dbReference>
<dbReference type="InterPro" id="IPR000477">
    <property type="entry name" value="RT_dom"/>
</dbReference>
<feature type="domain" description="Reverse transcriptase" evidence="1">
    <location>
        <begin position="1"/>
        <end position="230"/>
    </location>
</feature>
<dbReference type="CDD" id="cd01650">
    <property type="entry name" value="RT_nLTR_like"/>
    <property type="match status" value="1"/>
</dbReference>
<dbReference type="PANTHER" id="PTHR33116">
    <property type="entry name" value="REVERSE TRANSCRIPTASE ZINC-BINDING DOMAIN-CONTAINING PROTEIN-RELATED-RELATED"/>
    <property type="match status" value="1"/>
</dbReference>
<dbReference type="AlphaFoldDB" id="A0A7G2F135"/>
<dbReference type="Pfam" id="PF00078">
    <property type="entry name" value="RVT_1"/>
    <property type="match status" value="1"/>
</dbReference>
<sequence>MFYSCLKSLYTVQGNQVGFVEGRLLCENVLLASELVTNFHSQGVTSRGCLQVDLAKAYDNLDWKFLLNVLQAINLPAVFIGWVKECFTTTSFSVAFNGELIGFFPGKKGLRQGDPISSLLFVLAMDVLSKKLDRGVMTNRFGLHPDYEVPLITHLSFADDVLIFFDGKMDSIHGILFILDDFQRGSGLGVNRAKTALFLDGGRIQENTIIANIVGLQIGSLPVRYLGVPLSSRKMTRQDYKPLMDKILSRFSSWTVRNLSFAGRLQLIQSVIYSIISF</sequence>
<evidence type="ECO:0000313" key="3">
    <source>
        <dbReference type="Proteomes" id="UP000516314"/>
    </source>
</evidence>
<dbReference type="EMBL" id="LR881469">
    <property type="protein sequence ID" value="CAD5328526.1"/>
    <property type="molecule type" value="Genomic_DNA"/>
</dbReference>
<accession>A0A7G2F135</accession>
<dbReference type="InterPro" id="IPR043502">
    <property type="entry name" value="DNA/RNA_pol_sf"/>
</dbReference>
<evidence type="ECO:0000259" key="1">
    <source>
        <dbReference type="PROSITE" id="PS50878"/>
    </source>
</evidence>
<proteinExistence type="predicted"/>